<dbReference type="STRING" id="227598.APY94_04760"/>
<evidence type="ECO:0000256" key="1">
    <source>
        <dbReference type="ARBA" id="ARBA00002325"/>
    </source>
</evidence>
<dbReference type="PANTHER" id="PTHR13305:SF0">
    <property type="entry name" value="H_ACA RIBONUCLEOPROTEIN COMPLEX SUBUNIT 3"/>
    <property type="match status" value="1"/>
</dbReference>
<evidence type="ECO:0000256" key="2">
    <source>
        <dbReference type="ARBA" id="ARBA00009462"/>
    </source>
</evidence>
<evidence type="ECO:0000256" key="7">
    <source>
        <dbReference type="HAMAP-Rule" id="MF_00803"/>
    </source>
</evidence>
<evidence type="ECO:0000256" key="5">
    <source>
        <dbReference type="ARBA" id="ARBA00022552"/>
    </source>
</evidence>
<dbReference type="InterPro" id="IPR023532">
    <property type="entry name" value="Nop10_arc-typ"/>
</dbReference>
<protein>
    <recommendedName>
        <fullName evidence="3 7">Ribosome biogenesis protein Nop10</fullName>
    </recommendedName>
</protein>
<comment type="similarity">
    <text evidence="2 7">Belongs to the NOP10 family.</text>
</comment>
<evidence type="ECO:0000313" key="8">
    <source>
        <dbReference type="EMBL" id="KUH33746.1"/>
    </source>
</evidence>
<accession>A0A100XYG8</accession>
<dbReference type="GO" id="GO:0006364">
    <property type="term" value="P:rRNA processing"/>
    <property type="evidence" value="ECO:0007669"/>
    <property type="project" value="UniProtKB-UniRule"/>
</dbReference>
<keyword evidence="6 7" id="KW-0687">Ribonucleoprotein</keyword>
<reference evidence="8 9" key="1">
    <citation type="submission" date="2015-10" db="EMBL/GenBank/DDBJ databases">
        <title>Draft genome sequence of Thermococcus celericrescens strain DSM 17994.</title>
        <authorList>
            <person name="Hong S.-J."/>
            <person name="Park C.-E."/>
            <person name="Shin J.-H."/>
        </authorList>
    </citation>
    <scope>NUCLEOTIDE SEQUENCE [LARGE SCALE GENOMIC DNA]</scope>
    <source>
        <strain evidence="8 9">DSM 17994</strain>
    </source>
</reference>
<dbReference type="Gene3D" id="2.20.28.40">
    <property type="entry name" value="H/ACA ribonucleoprotein complex, subunit Nop10"/>
    <property type="match status" value="1"/>
</dbReference>
<dbReference type="Proteomes" id="UP000053462">
    <property type="component" value="Unassembled WGS sequence"/>
</dbReference>
<dbReference type="GeneID" id="40474322"/>
<dbReference type="InterPro" id="IPR036756">
    <property type="entry name" value="H/ACA_rnp_Nop10_sf"/>
</dbReference>
<evidence type="ECO:0000313" key="9">
    <source>
        <dbReference type="Proteomes" id="UP000053462"/>
    </source>
</evidence>
<dbReference type="RefSeq" id="WP_058938544.1">
    <property type="nucleotide sequence ID" value="NZ_LLYW01000016.1"/>
</dbReference>
<dbReference type="SUPFAM" id="SSF144210">
    <property type="entry name" value="Nop10-like SnoRNP"/>
    <property type="match status" value="1"/>
</dbReference>
<dbReference type="GO" id="GO:0001522">
    <property type="term" value="P:pseudouridine synthesis"/>
    <property type="evidence" value="ECO:0007669"/>
    <property type="project" value="InterPro"/>
</dbReference>
<keyword evidence="4 7" id="KW-0690">Ribosome biogenesis</keyword>
<dbReference type="PANTHER" id="PTHR13305">
    <property type="entry name" value="RIBOSOME BIOGENESIS PROTEIN NOP10"/>
    <property type="match status" value="1"/>
</dbReference>
<dbReference type="GO" id="GO:1990904">
    <property type="term" value="C:ribonucleoprotein complex"/>
    <property type="evidence" value="ECO:0007669"/>
    <property type="project" value="UniProtKB-KW"/>
</dbReference>
<dbReference type="HAMAP" id="MF_00803">
    <property type="entry name" value="Nop10"/>
    <property type="match status" value="1"/>
</dbReference>
<proteinExistence type="inferred from homology"/>
<evidence type="ECO:0000256" key="4">
    <source>
        <dbReference type="ARBA" id="ARBA00022517"/>
    </source>
</evidence>
<keyword evidence="9" id="KW-1185">Reference proteome</keyword>
<dbReference type="OrthoDB" id="7259at2157"/>
<organism evidence="8 9">
    <name type="scientific">Thermococcus celericrescens</name>
    <dbReference type="NCBI Taxonomy" id="227598"/>
    <lineage>
        <taxon>Archaea</taxon>
        <taxon>Methanobacteriati</taxon>
        <taxon>Methanobacteriota</taxon>
        <taxon>Thermococci</taxon>
        <taxon>Thermococcales</taxon>
        <taxon>Thermococcaceae</taxon>
        <taxon>Thermococcus</taxon>
    </lineage>
</organism>
<dbReference type="Pfam" id="PF04135">
    <property type="entry name" value="Nop10p"/>
    <property type="match status" value="1"/>
</dbReference>
<sequence>MHFRIRKCPGCGRYTLKEICPVCGEKTKVAHPPRFSPEDPYGEYRRRLKREQLGIAGRD</sequence>
<keyword evidence="5 7" id="KW-0698">rRNA processing</keyword>
<comment type="caution">
    <text evidence="8">The sequence shown here is derived from an EMBL/GenBank/DDBJ whole genome shotgun (WGS) entry which is preliminary data.</text>
</comment>
<comment type="function">
    <text evidence="1 7">Involved in ribosome biogenesis; more specifically in 18S rRNA pseudouridylation and in cleavage of pre-rRNA.</text>
</comment>
<dbReference type="AlphaFoldDB" id="A0A100XYG8"/>
<evidence type="ECO:0000256" key="6">
    <source>
        <dbReference type="ARBA" id="ARBA00023274"/>
    </source>
</evidence>
<gene>
    <name evidence="7" type="primary">nop10</name>
    <name evidence="8" type="ORF">APY94_04760</name>
</gene>
<dbReference type="EMBL" id="LLYW01000016">
    <property type="protein sequence ID" value="KUH33746.1"/>
    <property type="molecule type" value="Genomic_DNA"/>
</dbReference>
<dbReference type="NCBIfam" id="NF009623">
    <property type="entry name" value="PRK13130.1"/>
    <property type="match status" value="1"/>
</dbReference>
<dbReference type="GO" id="GO:0030515">
    <property type="term" value="F:snoRNA binding"/>
    <property type="evidence" value="ECO:0007669"/>
    <property type="project" value="InterPro"/>
</dbReference>
<dbReference type="InterPro" id="IPR007264">
    <property type="entry name" value="H/ACA_rnp_Nop10"/>
</dbReference>
<name>A0A100XYG8_9EURY</name>
<evidence type="ECO:0000256" key="3">
    <source>
        <dbReference type="ARBA" id="ARBA00018821"/>
    </source>
</evidence>